<dbReference type="Proteomes" id="UP001431693">
    <property type="component" value="Unassembled WGS sequence"/>
</dbReference>
<evidence type="ECO:0000313" key="2">
    <source>
        <dbReference type="Proteomes" id="UP001431693"/>
    </source>
</evidence>
<evidence type="ECO:0008006" key="3">
    <source>
        <dbReference type="Google" id="ProtNLM"/>
    </source>
</evidence>
<dbReference type="RefSeq" id="WP_283713963.1">
    <property type="nucleotide sequence ID" value="NZ_JASJEW010000008.1"/>
</dbReference>
<sequence length="180" mass="19130">MATRGEGPASIGELSSSLLGSVAELSDGSVRAGYAWNRVVNEAGRRHTQGLYLERRQDGTSVLHVYLDSSPLIQDYQTDHLLYERRLAEVGLPVSSVRFELSRQASVWGAVATEVGASAPVSARKVADPLPPLDEESRARVSAAGAGLSDGLDEAFRSAMEASLRRDAAERAAGRTGLGH</sequence>
<name>A0ABT6ZJL0_9ACTN</name>
<organism evidence="1 2">
    <name type="scientific">Kribbibacterium absianum</name>
    <dbReference type="NCBI Taxonomy" id="3044210"/>
    <lineage>
        <taxon>Bacteria</taxon>
        <taxon>Bacillati</taxon>
        <taxon>Actinomycetota</taxon>
        <taxon>Coriobacteriia</taxon>
        <taxon>Coriobacteriales</taxon>
        <taxon>Kribbibacteriaceae</taxon>
        <taxon>Kribbibacterium</taxon>
    </lineage>
</organism>
<proteinExistence type="predicted"/>
<dbReference type="EMBL" id="JASJEX010000002">
    <property type="protein sequence ID" value="MDJ1129225.1"/>
    <property type="molecule type" value="Genomic_DNA"/>
</dbReference>
<accession>A0ABT6ZJL0</accession>
<comment type="caution">
    <text evidence="1">The sequence shown here is derived from an EMBL/GenBank/DDBJ whole genome shotgun (WGS) entry which is preliminary data.</text>
</comment>
<gene>
    <name evidence="1" type="ORF">QJ043_03900</name>
</gene>
<evidence type="ECO:0000313" key="1">
    <source>
        <dbReference type="EMBL" id="MDJ1129225.1"/>
    </source>
</evidence>
<protein>
    <recommendedName>
        <fullName evidence="3">DUF721 domain-containing protein</fullName>
    </recommendedName>
</protein>
<keyword evidence="2" id="KW-1185">Reference proteome</keyword>
<reference evidence="1" key="1">
    <citation type="submission" date="2023-05" db="EMBL/GenBank/DDBJ databases">
        <title>[olsenella] sp. nov., isolated from a pig farm feces dump.</title>
        <authorList>
            <person name="Chang Y.-H."/>
        </authorList>
    </citation>
    <scope>NUCLEOTIDE SEQUENCE</scope>
    <source>
        <strain evidence="1">YH-ols2217</strain>
    </source>
</reference>